<dbReference type="GO" id="GO:0005801">
    <property type="term" value="C:cis-Golgi network"/>
    <property type="evidence" value="ECO:0007669"/>
    <property type="project" value="UniProtKB-ARBA"/>
</dbReference>
<name>A0A6H0Y5C1_9PEZI</name>
<dbReference type="PRINTS" id="PR00160">
    <property type="entry name" value="GLUTAREDOXIN"/>
</dbReference>
<evidence type="ECO:0000313" key="5">
    <source>
        <dbReference type="Proteomes" id="UP000503462"/>
    </source>
</evidence>
<dbReference type="GO" id="GO:0034599">
    <property type="term" value="P:cellular response to oxidative stress"/>
    <property type="evidence" value="ECO:0007669"/>
    <property type="project" value="TreeGrafter"/>
</dbReference>
<evidence type="ECO:0000256" key="1">
    <source>
        <dbReference type="ARBA" id="ARBA00009630"/>
    </source>
</evidence>
<dbReference type="GO" id="GO:0004362">
    <property type="term" value="F:glutathione-disulfide reductase (NADPH) activity"/>
    <property type="evidence" value="ECO:0007669"/>
    <property type="project" value="UniProtKB-ARBA"/>
</dbReference>
<dbReference type="NCBIfam" id="TIGR02180">
    <property type="entry name" value="GRX_euk"/>
    <property type="match status" value="1"/>
</dbReference>
<gene>
    <name evidence="4" type="ORF">AMS68_007764</name>
</gene>
<dbReference type="SUPFAM" id="SSF52833">
    <property type="entry name" value="Thioredoxin-like"/>
    <property type="match status" value="1"/>
</dbReference>
<sequence length="285" mass="31200">MPGARRMRLSALLIILFILILLYITTGRRATYSSPFYTRTVAAINERKTAEAQADLLAEEKARQERITRVQDEHEIAMGKADPDKLKIIESSKESGTADSNTPDEGQRSVAGRKLMKDGKVVVDETGKGSDGVAKVGGNIQAKQPAEGAEKETDDELKAKTEIDSILKKGPIIVFSKSYCPYSKKAKDILQNVYTIVPPPYVVELDEHEIGGLLQSSLKKTTGRGTVPNILVNGKSIGGGDDIQRLHTEGKLIDTIKNFGGKRIMEVKLADADSKAEAKPRRRRV</sequence>
<feature type="domain" description="Glutaredoxin" evidence="3">
    <location>
        <begin position="172"/>
        <end position="237"/>
    </location>
</feature>
<evidence type="ECO:0000313" key="4">
    <source>
        <dbReference type="EMBL" id="QIX02247.1"/>
    </source>
</evidence>
<accession>A0A6H0Y5C1</accession>
<dbReference type="EMBL" id="CP051143">
    <property type="protein sequence ID" value="QIX02247.1"/>
    <property type="molecule type" value="Genomic_DNA"/>
</dbReference>
<dbReference type="InterPro" id="IPR002109">
    <property type="entry name" value="Glutaredoxin"/>
</dbReference>
<feature type="compositionally biased region" description="Basic and acidic residues" evidence="2">
    <location>
        <begin position="115"/>
        <end position="128"/>
    </location>
</feature>
<dbReference type="InterPro" id="IPR011899">
    <property type="entry name" value="Glutaredoxin_euk/vir"/>
</dbReference>
<organism evidence="4 5">
    <name type="scientific">Peltaster fructicola</name>
    <dbReference type="NCBI Taxonomy" id="286661"/>
    <lineage>
        <taxon>Eukaryota</taxon>
        <taxon>Fungi</taxon>
        <taxon>Dikarya</taxon>
        <taxon>Ascomycota</taxon>
        <taxon>Pezizomycotina</taxon>
        <taxon>Dothideomycetes</taxon>
        <taxon>Dothideomycetes incertae sedis</taxon>
        <taxon>Peltaster</taxon>
    </lineage>
</organism>
<dbReference type="PANTHER" id="PTHR45694:SF5">
    <property type="entry name" value="GLUTAREDOXIN 2"/>
    <property type="match status" value="1"/>
</dbReference>
<dbReference type="PROSITE" id="PS51354">
    <property type="entry name" value="GLUTAREDOXIN_2"/>
    <property type="match status" value="1"/>
</dbReference>
<proteinExistence type="inferred from homology"/>
<comment type="similarity">
    <text evidence="1">Belongs to the glutaredoxin family. Monothiol subfamily.</text>
</comment>
<dbReference type="AlphaFoldDB" id="A0A6H0Y5C1"/>
<evidence type="ECO:0000256" key="2">
    <source>
        <dbReference type="SAM" id="MobiDB-lite"/>
    </source>
</evidence>
<protein>
    <recommendedName>
        <fullName evidence="3">Glutaredoxin domain-containing protein</fullName>
    </recommendedName>
</protein>
<evidence type="ECO:0000259" key="3">
    <source>
        <dbReference type="Pfam" id="PF00462"/>
    </source>
</evidence>
<dbReference type="PANTHER" id="PTHR45694">
    <property type="entry name" value="GLUTAREDOXIN 2"/>
    <property type="match status" value="1"/>
</dbReference>
<dbReference type="Pfam" id="PF00462">
    <property type="entry name" value="Glutaredoxin"/>
    <property type="match status" value="1"/>
</dbReference>
<dbReference type="OrthoDB" id="423313at2759"/>
<dbReference type="CDD" id="cd03419">
    <property type="entry name" value="GRX_GRXh_1_2_like"/>
    <property type="match status" value="1"/>
</dbReference>
<dbReference type="GO" id="GO:0005796">
    <property type="term" value="C:Golgi lumen"/>
    <property type="evidence" value="ECO:0007669"/>
    <property type="project" value="TreeGrafter"/>
</dbReference>
<dbReference type="Gene3D" id="3.40.30.10">
    <property type="entry name" value="Glutaredoxin"/>
    <property type="match status" value="1"/>
</dbReference>
<dbReference type="GO" id="GO:0000324">
    <property type="term" value="C:fungal-type vacuole"/>
    <property type="evidence" value="ECO:0007669"/>
    <property type="project" value="TreeGrafter"/>
</dbReference>
<dbReference type="Proteomes" id="UP000503462">
    <property type="component" value="Chromosome 5"/>
</dbReference>
<feature type="compositionally biased region" description="Polar residues" evidence="2">
    <location>
        <begin position="94"/>
        <end position="104"/>
    </location>
</feature>
<feature type="region of interest" description="Disordered" evidence="2">
    <location>
        <begin position="93"/>
        <end position="156"/>
    </location>
</feature>
<reference evidence="4 5" key="1">
    <citation type="journal article" date="2016" name="Sci. Rep.">
        <title>Peltaster fructicola genome reveals evolution from an invasive phytopathogen to an ectophytic parasite.</title>
        <authorList>
            <person name="Xu C."/>
            <person name="Chen H."/>
            <person name="Gleason M.L."/>
            <person name="Xu J.R."/>
            <person name="Liu H."/>
            <person name="Zhang R."/>
            <person name="Sun G."/>
        </authorList>
    </citation>
    <scope>NUCLEOTIDE SEQUENCE [LARGE SCALE GENOMIC DNA]</scope>
    <source>
        <strain evidence="4 5">LNHT1506</strain>
    </source>
</reference>
<dbReference type="FunFam" id="3.40.30.10:FF:000093">
    <property type="entry name" value="Glutaredoxin 2"/>
    <property type="match status" value="1"/>
</dbReference>
<keyword evidence="5" id="KW-1185">Reference proteome</keyword>
<dbReference type="InterPro" id="IPR014025">
    <property type="entry name" value="Glutaredoxin_subgr"/>
</dbReference>
<dbReference type="InterPro" id="IPR036249">
    <property type="entry name" value="Thioredoxin-like_sf"/>
</dbReference>